<keyword evidence="4 9" id="KW-0963">Cytoplasm</keyword>
<feature type="binding site" evidence="9">
    <location>
        <begin position="249"/>
        <end position="250"/>
    </location>
    <ligand>
        <name>FMN</name>
        <dbReference type="ChEBI" id="CHEBI:58210"/>
    </ligand>
</feature>
<keyword evidence="8 9" id="KW-0560">Oxidoreductase</keyword>
<dbReference type="GO" id="GO:0006207">
    <property type="term" value="P:'de novo' pyrimidine nucleobase biosynthetic process"/>
    <property type="evidence" value="ECO:0007669"/>
    <property type="project" value="TreeGrafter"/>
</dbReference>
<dbReference type="InterPro" id="IPR013785">
    <property type="entry name" value="Aldolase_TIM"/>
</dbReference>
<feature type="binding site" evidence="9">
    <location>
        <begin position="198"/>
        <end position="199"/>
    </location>
    <ligand>
        <name>substrate</name>
    </ligand>
</feature>
<evidence type="ECO:0000259" key="10">
    <source>
        <dbReference type="Pfam" id="PF01180"/>
    </source>
</evidence>
<sequence length="314" mass="32848">MASSNKRPDLSINVGGVQLANPVLAASGTFGYGLESIALTEAHRLGGIVTKTITLEPRAGNHPLRIAETDAGLLNSIGLQNVGMDRFLAEILPPLRDLGPRIIVSLGGRRIDDFVRIAERVGRAPGVAGLEINISCPNVSEGGMEFSQNPRTAYQVIAHIRSVTDRPLWAKLSPNVTSIEEIGRACLEGGADALTAINTLLGLVIDTEKNKPRLARGFGGLSGPAIRPVAVARVHQLFKALGGPIVGVGGIAAISDAMEFFLAGASAIQIGSASFAHPGTAVEILDQLPSRIERLGKSCLAEIVGSLQWPQEGV</sequence>
<dbReference type="GO" id="GO:0005737">
    <property type="term" value="C:cytoplasm"/>
    <property type="evidence" value="ECO:0007669"/>
    <property type="project" value="UniProtKB-SubCell"/>
</dbReference>
<comment type="pathway">
    <text evidence="2 9">Pyrimidine metabolism; UMP biosynthesis via de novo pathway.</text>
</comment>
<protein>
    <recommendedName>
        <fullName evidence="9">Dihydroorotate dehydrogenase</fullName>
        <shortName evidence="9">DHOD</shortName>
        <shortName evidence="9">DHODase</shortName>
        <shortName evidence="9">DHOdehase</shortName>
        <ecNumber evidence="9">1.3.-.-</ecNumber>
    </recommendedName>
</protein>
<dbReference type="SUPFAM" id="SSF51395">
    <property type="entry name" value="FMN-linked oxidoreductases"/>
    <property type="match status" value="1"/>
</dbReference>
<feature type="binding site" evidence="9">
    <location>
        <position position="51"/>
    </location>
    <ligand>
        <name>substrate</name>
    </ligand>
</feature>
<feature type="domain" description="Dihydroorotate dehydrogenase catalytic" evidence="10">
    <location>
        <begin position="10"/>
        <end position="291"/>
    </location>
</feature>
<dbReference type="PANTHER" id="PTHR48109:SF1">
    <property type="entry name" value="DIHYDROOROTATE DEHYDROGENASE (FUMARATE)"/>
    <property type="match status" value="1"/>
</dbReference>
<gene>
    <name evidence="9" type="primary">pyrD</name>
    <name evidence="11" type="ORF">KJ970_02120</name>
</gene>
<dbReference type="InterPro" id="IPR033888">
    <property type="entry name" value="DHOD_1B"/>
</dbReference>
<dbReference type="EMBL" id="JAHJDP010000012">
    <property type="protein sequence ID" value="MBU2689693.1"/>
    <property type="molecule type" value="Genomic_DNA"/>
</dbReference>
<dbReference type="Pfam" id="PF01180">
    <property type="entry name" value="DHO_dh"/>
    <property type="match status" value="1"/>
</dbReference>
<evidence type="ECO:0000256" key="2">
    <source>
        <dbReference type="ARBA" id="ARBA00004725"/>
    </source>
</evidence>
<evidence type="ECO:0000256" key="3">
    <source>
        <dbReference type="ARBA" id="ARBA00008008"/>
    </source>
</evidence>
<dbReference type="InterPro" id="IPR049622">
    <property type="entry name" value="Dihydroorotate_DH_I"/>
</dbReference>
<evidence type="ECO:0000256" key="1">
    <source>
        <dbReference type="ARBA" id="ARBA00004496"/>
    </source>
</evidence>
<evidence type="ECO:0000256" key="6">
    <source>
        <dbReference type="ARBA" id="ARBA00022643"/>
    </source>
</evidence>
<comment type="subcellular location">
    <subcellularLocation>
        <location evidence="1 9">Cytoplasm</location>
    </subcellularLocation>
</comment>
<dbReference type="HAMAP" id="MF_00224">
    <property type="entry name" value="DHO_dh_type1"/>
    <property type="match status" value="1"/>
</dbReference>
<dbReference type="Gene3D" id="3.20.20.70">
    <property type="entry name" value="Aldolase class I"/>
    <property type="match status" value="1"/>
</dbReference>
<evidence type="ECO:0000313" key="11">
    <source>
        <dbReference type="EMBL" id="MBU2689693.1"/>
    </source>
</evidence>
<comment type="function">
    <text evidence="9">Catalyzes the conversion of dihydroorotate to orotate.</text>
</comment>
<dbReference type="PANTHER" id="PTHR48109">
    <property type="entry name" value="DIHYDROOROTATE DEHYDROGENASE (QUINONE), MITOCHONDRIAL-RELATED"/>
    <property type="match status" value="1"/>
</dbReference>
<feature type="binding site" evidence="9">
    <location>
        <position position="27"/>
    </location>
    <ligand>
        <name>FMN</name>
        <dbReference type="ChEBI" id="CHEBI:58210"/>
    </ligand>
</feature>
<comment type="similarity">
    <text evidence="3 9">Belongs to the dihydroorotate dehydrogenase family. Type 1 subfamily.</text>
</comment>
<name>A0A948WB68_UNCEI</name>
<evidence type="ECO:0000256" key="7">
    <source>
        <dbReference type="ARBA" id="ARBA00022975"/>
    </source>
</evidence>
<feature type="binding site" evidence="9">
    <location>
        <position position="223"/>
    </location>
    <ligand>
        <name>FMN</name>
        <dbReference type="ChEBI" id="CHEBI:58210"/>
    </ligand>
</feature>
<dbReference type="InterPro" id="IPR005720">
    <property type="entry name" value="Dihydroorotate_DH_cat"/>
</dbReference>
<comment type="catalytic activity">
    <reaction evidence="9">
        <text>(S)-dihydroorotate + A = orotate + AH2</text>
        <dbReference type="Rhea" id="RHEA:18073"/>
        <dbReference type="ChEBI" id="CHEBI:13193"/>
        <dbReference type="ChEBI" id="CHEBI:17499"/>
        <dbReference type="ChEBI" id="CHEBI:30839"/>
        <dbReference type="ChEBI" id="CHEBI:30864"/>
    </reaction>
</comment>
<accession>A0A948WB68</accession>
<dbReference type="Proteomes" id="UP000777784">
    <property type="component" value="Unassembled WGS sequence"/>
</dbReference>
<dbReference type="AlphaFoldDB" id="A0A948WB68"/>
<evidence type="ECO:0000256" key="5">
    <source>
        <dbReference type="ARBA" id="ARBA00022630"/>
    </source>
</evidence>
<reference evidence="11" key="1">
    <citation type="submission" date="2021-05" db="EMBL/GenBank/DDBJ databases">
        <title>Energy efficiency and biological interactions define the core microbiome of deep oligotrophic groundwater.</title>
        <authorList>
            <person name="Mehrshad M."/>
            <person name="Lopez-Fernandez M."/>
            <person name="Bell E."/>
            <person name="Bernier-Latmani R."/>
            <person name="Bertilsson S."/>
            <person name="Dopson M."/>
        </authorList>
    </citation>
    <scope>NUCLEOTIDE SEQUENCE</scope>
    <source>
        <strain evidence="11">Modern_marine.mb.64</strain>
    </source>
</reference>
<evidence type="ECO:0000313" key="12">
    <source>
        <dbReference type="Proteomes" id="UP000777784"/>
    </source>
</evidence>
<dbReference type="PIRSF" id="PIRSF000164">
    <property type="entry name" value="DHO_oxidase"/>
    <property type="match status" value="1"/>
</dbReference>
<dbReference type="GO" id="GO:0044205">
    <property type="term" value="P:'de novo' UMP biosynthetic process"/>
    <property type="evidence" value="ECO:0007669"/>
    <property type="project" value="UniProtKB-UniRule"/>
</dbReference>
<feature type="binding site" evidence="9">
    <location>
        <position position="171"/>
    </location>
    <ligand>
        <name>FMN</name>
        <dbReference type="ChEBI" id="CHEBI:58210"/>
    </ligand>
</feature>
<keyword evidence="6 9" id="KW-0288">FMN</keyword>
<feature type="binding site" evidence="9">
    <location>
        <position position="197"/>
    </location>
    <ligand>
        <name>FMN</name>
        <dbReference type="ChEBI" id="CHEBI:58210"/>
    </ligand>
</feature>
<evidence type="ECO:0000256" key="8">
    <source>
        <dbReference type="ARBA" id="ARBA00023002"/>
    </source>
</evidence>
<feature type="active site" description="Nucleophile" evidence="9">
    <location>
        <position position="136"/>
    </location>
</feature>
<comment type="caution">
    <text evidence="9">Lacks conserved residue(s) required for the propagation of feature annotation.</text>
</comment>
<feature type="binding site" evidence="9">
    <location>
        <begin position="271"/>
        <end position="272"/>
    </location>
    <ligand>
        <name>FMN</name>
        <dbReference type="ChEBI" id="CHEBI:58210"/>
    </ligand>
</feature>
<evidence type="ECO:0000256" key="4">
    <source>
        <dbReference type="ARBA" id="ARBA00022490"/>
    </source>
</evidence>
<feature type="binding site" evidence="9">
    <location>
        <position position="133"/>
    </location>
    <ligand>
        <name>FMN</name>
        <dbReference type="ChEBI" id="CHEBI:58210"/>
    </ligand>
</feature>
<evidence type="ECO:0000256" key="9">
    <source>
        <dbReference type="HAMAP-Rule" id="MF_00224"/>
    </source>
</evidence>
<dbReference type="CDD" id="cd04740">
    <property type="entry name" value="DHOD_1B_like"/>
    <property type="match status" value="1"/>
</dbReference>
<comment type="cofactor">
    <cofactor evidence="9">
        <name>FMN</name>
        <dbReference type="ChEBI" id="CHEBI:58210"/>
    </cofactor>
    <text evidence="9">Binds 1 FMN per subunit.</text>
</comment>
<dbReference type="FunFam" id="3.20.20.70:FF:000027">
    <property type="entry name" value="Dihydropyrimidine dehydrogenase [NADP(+)]"/>
    <property type="match status" value="1"/>
</dbReference>
<dbReference type="NCBIfam" id="NF005574">
    <property type="entry name" value="PRK07259.1"/>
    <property type="match status" value="1"/>
</dbReference>
<organism evidence="11 12">
    <name type="scientific">Eiseniibacteriota bacterium</name>
    <dbReference type="NCBI Taxonomy" id="2212470"/>
    <lineage>
        <taxon>Bacteria</taxon>
        <taxon>Candidatus Eiseniibacteriota</taxon>
    </lineage>
</organism>
<feature type="binding site" evidence="9">
    <location>
        <begin position="51"/>
        <end position="52"/>
    </location>
    <ligand>
        <name>FMN</name>
        <dbReference type="ChEBI" id="CHEBI:58210"/>
    </ligand>
</feature>
<dbReference type="InterPro" id="IPR024920">
    <property type="entry name" value="Dihydroorotate_DH_1"/>
</dbReference>
<dbReference type="EC" id="1.3.-.-" evidence="9"/>
<keyword evidence="5 9" id="KW-0285">Flavoprotein</keyword>
<feature type="binding site" evidence="9">
    <location>
        <begin position="75"/>
        <end position="79"/>
    </location>
    <ligand>
        <name>substrate</name>
    </ligand>
</feature>
<dbReference type="InterPro" id="IPR050074">
    <property type="entry name" value="DHO_dehydrogenase"/>
</dbReference>
<dbReference type="InterPro" id="IPR012135">
    <property type="entry name" value="Dihydroorotate_DH_1_2"/>
</dbReference>
<proteinExistence type="inferred from homology"/>
<keyword evidence="7 9" id="KW-0665">Pyrimidine biosynthesis</keyword>
<comment type="caution">
    <text evidence="11">The sequence shown here is derived from an EMBL/GenBank/DDBJ whole genome shotgun (WGS) entry which is preliminary data.</text>
</comment>
<feature type="binding site" evidence="9">
    <location>
        <position position="133"/>
    </location>
    <ligand>
        <name>substrate</name>
    </ligand>
</feature>
<dbReference type="NCBIfam" id="TIGR01037">
    <property type="entry name" value="pyrD_sub1_fam"/>
    <property type="match status" value="1"/>
</dbReference>
<dbReference type="GO" id="GO:0004152">
    <property type="term" value="F:dihydroorotate dehydrogenase activity"/>
    <property type="evidence" value="ECO:0007669"/>
    <property type="project" value="UniProtKB-UniRule"/>
</dbReference>